<keyword evidence="1" id="KW-0596">Phosphopantetheine</keyword>
<evidence type="ECO:0000313" key="5">
    <source>
        <dbReference type="EMBL" id="KAJ4251440.1"/>
    </source>
</evidence>
<name>A0A9W8RTK8_9HYPO</name>
<dbReference type="EMBL" id="JAOQAZ010000028">
    <property type="protein sequence ID" value="KAJ4251440.1"/>
    <property type="molecule type" value="Genomic_DNA"/>
</dbReference>
<dbReference type="Gene3D" id="3.40.50.12780">
    <property type="entry name" value="N-terminal domain of ligase-like"/>
    <property type="match status" value="1"/>
</dbReference>
<dbReference type="InterPro" id="IPR051414">
    <property type="entry name" value="Adenylate-forming_Reductase"/>
</dbReference>
<gene>
    <name evidence="5" type="ORF">NW762_011423</name>
</gene>
<dbReference type="Pfam" id="PF23562">
    <property type="entry name" value="AMP-binding_C_3"/>
    <property type="match status" value="1"/>
</dbReference>
<dbReference type="Pfam" id="PF00501">
    <property type="entry name" value="AMP-binding"/>
    <property type="match status" value="1"/>
</dbReference>
<dbReference type="PROSITE" id="PS00455">
    <property type="entry name" value="AMP_BINDING"/>
    <property type="match status" value="1"/>
</dbReference>
<dbReference type="InterPro" id="IPR020845">
    <property type="entry name" value="AMP-binding_CS"/>
</dbReference>
<dbReference type="Proteomes" id="UP001152049">
    <property type="component" value="Unassembled WGS sequence"/>
</dbReference>
<proteinExistence type="predicted"/>
<evidence type="ECO:0000313" key="6">
    <source>
        <dbReference type="Proteomes" id="UP001152049"/>
    </source>
</evidence>
<keyword evidence="3" id="KW-0521">NADP</keyword>
<evidence type="ECO:0000256" key="2">
    <source>
        <dbReference type="ARBA" id="ARBA00022553"/>
    </source>
</evidence>
<feature type="domain" description="AMP-dependent synthetase/ligase" evidence="4">
    <location>
        <begin position="19"/>
        <end position="345"/>
    </location>
</feature>
<evidence type="ECO:0000259" key="4">
    <source>
        <dbReference type="Pfam" id="PF00501"/>
    </source>
</evidence>
<keyword evidence="2" id="KW-0597">Phosphoprotein</keyword>
<keyword evidence="6" id="KW-1185">Reference proteome</keyword>
<comment type="caution">
    <text evidence="5">The sequence shown here is derived from an EMBL/GenBank/DDBJ whole genome shotgun (WGS) entry which is preliminary data.</text>
</comment>
<dbReference type="InterPro" id="IPR000873">
    <property type="entry name" value="AMP-dep_synth/lig_dom"/>
</dbReference>
<accession>A0A9W8RTK8</accession>
<dbReference type="OrthoDB" id="429813at2759"/>
<dbReference type="AlphaFoldDB" id="A0A9W8RTK8"/>
<protein>
    <recommendedName>
        <fullName evidence="4">AMP-dependent synthetase/ligase domain-containing protein</fullName>
    </recommendedName>
</protein>
<dbReference type="InterPro" id="IPR042099">
    <property type="entry name" value="ANL_N_sf"/>
</dbReference>
<evidence type="ECO:0000256" key="1">
    <source>
        <dbReference type="ARBA" id="ARBA00022450"/>
    </source>
</evidence>
<dbReference type="PANTHER" id="PTHR43439:SF2">
    <property type="entry name" value="ENZYME, PUTATIVE (JCVI)-RELATED"/>
    <property type="match status" value="1"/>
</dbReference>
<organism evidence="5 6">
    <name type="scientific">Fusarium torreyae</name>
    <dbReference type="NCBI Taxonomy" id="1237075"/>
    <lineage>
        <taxon>Eukaryota</taxon>
        <taxon>Fungi</taxon>
        <taxon>Dikarya</taxon>
        <taxon>Ascomycota</taxon>
        <taxon>Pezizomycotina</taxon>
        <taxon>Sordariomycetes</taxon>
        <taxon>Hypocreomycetidae</taxon>
        <taxon>Hypocreales</taxon>
        <taxon>Nectriaceae</taxon>
        <taxon>Fusarium</taxon>
    </lineage>
</organism>
<sequence length="550" mass="60904">MSPSALQHRGERLLPSLVDEIAAKDPDRVFYSITKTQDPSQGFRNITAAEFARGVNRCAWHIEKHLGRGQNFPTLAYIGPQDPAYGILILACVKTGYKLLLLSPRNTPEASSHLLRKTDCKTLLLPAVFPLPIVGDLVQTNRMNILEVPGLQHWLEDGQEKLYPFNKTFEEAGTEPFVVLQTSGSTGMPKPFVATHGTFAVQDAYTELPSLGYREAYPAMCAGSRVYLAFPVNHSAGLTMLLPGTIYAGFTSVFAPFPPSSAVIDSVHMHGNVQQSCIAPMMLADLVKNPTYLENLRRLDQVTYGGGPLPTAVGDAVSARTKLLNVMGATECGPLPCQLCDPEDWAYLSYSPTLGDEFRPVADGLYEHFIVRDPKLSRYQAIFQTFPDLDEWPMKDLYTKRPTKENLWLYKGRSDDMIVFSTNQKLNPVDTEDIITANPAVSAALLVGTGHPHSSLLVEAVSPPTTDSEREQLLNEIWESVEAANNALPAKQQKLRRDMVLFTSPEKPMLRAGKGTVQRKWTVDAYAQEIDALYQQNGNSKSAPYTEWTR</sequence>
<evidence type="ECO:0000256" key="3">
    <source>
        <dbReference type="ARBA" id="ARBA00022857"/>
    </source>
</evidence>
<dbReference type="PANTHER" id="PTHR43439">
    <property type="entry name" value="PHENYLACETATE-COENZYME A LIGASE"/>
    <property type="match status" value="1"/>
</dbReference>
<reference evidence="5" key="1">
    <citation type="submission" date="2022-09" db="EMBL/GenBank/DDBJ databases">
        <title>Fusarium specimens isolated from Avocado Roots.</title>
        <authorList>
            <person name="Stajich J."/>
            <person name="Roper C."/>
            <person name="Heimlech-Rivalta G."/>
        </authorList>
    </citation>
    <scope>NUCLEOTIDE SEQUENCE</scope>
    <source>
        <strain evidence="5">CF00136</strain>
    </source>
</reference>
<dbReference type="SUPFAM" id="SSF56801">
    <property type="entry name" value="Acetyl-CoA synthetase-like"/>
    <property type="match status" value="1"/>
</dbReference>